<name>A0A7T3EX52_9BURK</name>
<dbReference type="InterPro" id="IPR011008">
    <property type="entry name" value="Dimeric_a/b-barrel"/>
</dbReference>
<accession>A0A7T3EX52</accession>
<reference evidence="1 2" key="1">
    <citation type="submission" date="2020-12" db="EMBL/GenBank/DDBJ databases">
        <title>FDA dAtabase for Regulatory Grade micrObial Sequences (FDA-ARGOS): Supporting development and validation of Infectious Disease Dx tests.</title>
        <authorList>
            <person name="Sproer C."/>
            <person name="Gronow S."/>
            <person name="Severitt S."/>
            <person name="Schroder I."/>
            <person name="Tallon L."/>
            <person name="Sadzewicz L."/>
            <person name="Zhao X."/>
            <person name="Boylan J."/>
            <person name="Ott S."/>
            <person name="Bowen H."/>
            <person name="Vavikolanu K."/>
            <person name="Mehta A."/>
            <person name="Aluvathingal J."/>
            <person name="Nadendla S."/>
            <person name="Lowell S."/>
            <person name="Myers T."/>
            <person name="Yan Y."/>
            <person name="Sichtig H."/>
        </authorList>
    </citation>
    <scope>NUCLEOTIDE SEQUENCE [LARGE SCALE GENOMIC DNA]</scope>
    <source>
        <strain evidence="1 2">FDAARGOS_872</strain>
    </source>
</reference>
<keyword evidence="1" id="KW-0560">Oxidoreductase</keyword>
<dbReference type="EMBL" id="CP065725">
    <property type="protein sequence ID" value="QPT39441.1"/>
    <property type="molecule type" value="Genomic_DNA"/>
</dbReference>
<organism evidence="1 2">
    <name type="scientific">Oligella ureolytica</name>
    <dbReference type="NCBI Taxonomy" id="90244"/>
    <lineage>
        <taxon>Bacteria</taxon>
        <taxon>Pseudomonadati</taxon>
        <taxon>Pseudomonadota</taxon>
        <taxon>Betaproteobacteria</taxon>
        <taxon>Burkholderiales</taxon>
        <taxon>Alcaligenaceae</taxon>
        <taxon>Oligella</taxon>
    </lineage>
</organism>
<dbReference type="Gene3D" id="3.30.70.100">
    <property type="match status" value="1"/>
</dbReference>
<keyword evidence="1" id="KW-0503">Monooxygenase</keyword>
<dbReference type="GO" id="GO:0004497">
    <property type="term" value="F:monooxygenase activity"/>
    <property type="evidence" value="ECO:0007669"/>
    <property type="project" value="UniProtKB-KW"/>
</dbReference>
<dbReference type="RefSeq" id="WP_197933407.1">
    <property type="nucleotide sequence ID" value="NZ_CP065725.1"/>
</dbReference>
<protein>
    <submittedName>
        <fullName evidence="1">Monooxygenase</fullName>
    </submittedName>
</protein>
<sequence length="101" mass="11710">MMSFILQVDFPFDGPWESAMTVAMRELAESINHEPGFIWKLWTENKQQQQAGGIYLFDSKHNAQQYLEKHSKRLQQGGVQEIRSRIFAVNEELSTLNKAPL</sequence>
<keyword evidence="2" id="KW-1185">Reference proteome</keyword>
<dbReference type="SUPFAM" id="SSF54909">
    <property type="entry name" value="Dimeric alpha+beta barrel"/>
    <property type="match status" value="1"/>
</dbReference>
<evidence type="ECO:0000313" key="1">
    <source>
        <dbReference type="EMBL" id="QPT39441.1"/>
    </source>
</evidence>
<dbReference type="Pfam" id="PF08803">
    <property type="entry name" value="ydhR"/>
    <property type="match status" value="1"/>
</dbReference>
<proteinExistence type="predicted"/>
<dbReference type="InterPro" id="IPR014910">
    <property type="entry name" value="YdhR"/>
</dbReference>
<dbReference type="PANTHER" id="PTHR39169:SF1">
    <property type="entry name" value="MONOOXYGENASE YDHR-RELATED"/>
    <property type="match status" value="1"/>
</dbReference>
<dbReference type="Proteomes" id="UP000594903">
    <property type="component" value="Chromosome"/>
</dbReference>
<gene>
    <name evidence="1" type="ORF">I6G29_09750</name>
</gene>
<dbReference type="PANTHER" id="PTHR39169">
    <property type="match status" value="1"/>
</dbReference>
<evidence type="ECO:0000313" key="2">
    <source>
        <dbReference type="Proteomes" id="UP000594903"/>
    </source>
</evidence>
<dbReference type="NCBIfam" id="NF008333">
    <property type="entry name" value="PRK11118.1"/>
    <property type="match status" value="1"/>
</dbReference>